<dbReference type="Pfam" id="PF00535">
    <property type="entry name" value="Glycos_transf_2"/>
    <property type="match status" value="1"/>
</dbReference>
<comment type="similarity">
    <text evidence="1">Belongs to the glycosyltransferase 2 family.</text>
</comment>
<dbReference type="InterPro" id="IPR029044">
    <property type="entry name" value="Nucleotide-diphossugar_trans"/>
</dbReference>
<evidence type="ECO:0000256" key="2">
    <source>
        <dbReference type="ARBA" id="ARBA00022676"/>
    </source>
</evidence>
<accession>A0ABY8FVS4</accession>
<dbReference type="InterPro" id="IPR039528">
    <property type="entry name" value="DPM1-like"/>
</dbReference>
<evidence type="ECO:0000256" key="3">
    <source>
        <dbReference type="ARBA" id="ARBA00022679"/>
    </source>
</evidence>
<evidence type="ECO:0000259" key="4">
    <source>
        <dbReference type="Pfam" id="PF00535"/>
    </source>
</evidence>
<organism evidence="5 6">
    <name type="scientific">Arcanobacterium canis</name>
    <dbReference type="NCBI Taxonomy" id="999183"/>
    <lineage>
        <taxon>Bacteria</taxon>
        <taxon>Bacillati</taxon>
        <taxon>Actinomycetota</taxon>
        <taxon>Actinomycetes</taxon>
        <taxon>Actinomycetales</taxon>
        <taxon>Actinomycetaceae</taxon>
        <taxon>Arcanobacterium</taxon>
    </lineage>
</organism>
<dbReference type="PANTHER" id="PTHR43398">
    <property type="entry name" value="DOLICHOL-PHOSPHATE MANNOSYLTRANSFERASE SUBUNIT 1"/>
    <property type="match status" value="1"/>
</dbReference>
<dbReference type="SUPFAM" id="SSF53448">
    <property type="entry name" value="Nucleotide-diphospho-sugar transferases"/>
    <property type="match status" value="1"/>
</dbReference>
<reference evidence="5 6" key="1">
    <citation type="submission" date="2023-03" db="EMBL/GenBank/DDBJ databases">
        <title>Complete genome of Arcanobacterium canis strain DSM 25104 isolated in 2010 from a canine otitis externa in Germany.</title>
        <authorList>
            <person name="Borowiak M."/>
            <person name="Kreitlow A."/>
            <person name="Malorny B."/>
            <person name="Laemmler C."/>
            <person name="Prenger-Berninghoff E."/>
            <person name="Ploetz M."/>
            <person name="Abdulmawjood A."/>
        </authorList>
    </citation>
    <scope>NUCLEOTIDE SEQUENCE [LARGE SCALE GENOMIC DNA]</scope>
    <source>
        <strain evidence="5 6">DSM 25104</strain>
    </source>
</reference>
<feature type="domain" description="Glycosyltransferase 2-like" evidence="4">
    <location>
        <begin position="5"/>
        <end position="171"/>
    </location>
</feature>
<dbReference type="EMBL" id="CP121208">
    <property type="protein sequence ID" value="WFM82627.1"/>
    <property type="molecule type" value="Genomic_DNA"/>
</dbReference>
<protein>
    <submittedName>
        <fullName evidence="5">Polyprenol monophosphomannose synthase</fullName>
    </submittedName>
</protein>
<dbReference type="PANTHER" id="PTHR43398:SF1">
    <property type="entry name" value="DOLICHOL-PHOSPHATE MANNOSYLTRANSFERASE SUBUNIT 1"/>
    <property type="match status" value="1"/>
</dbReference>
<dbReference type="Proteomes" id="UP001215216">
    <property type="component" value="Chromosome"/>
</dbReference>
<keyword evidence="3" id="KW-0808">Transferase</keyword>
<evidence type="ECO:0000256" key="1">
    <source>
        <dbReference type="ARBA" id="ARBA00006739"/>
    </source>
</evidence>
<dbReference type="InterPro" id="IPR001173">
    <property type="entry name" value="Glyco_trans_2-like"/>
</dbReference>
<dbReference type="CDD" id="cd06442">
    <property type="entry name" value="DPM1_like"/>
    <property type="match status" value="1"/>
</dbReference>
<keyword evidence="6" id="KW-1185">Reference proteome</keyword>
<gene>
    <name evidence="5" type="ORF">P7079_04235</name>
</gene>
<proteinExistence type="inferred from homology"/>
<sequence>MSVLICIPTYNEKETLPVAVERTFNAVPDAHVLVIDDSSPDGTGELADDLAANDPRIHVLHRKEKNGLGRAYLEGFTWAAERHYDYVVEMDADGSHRPQQLPLLLERAYASDAPDLVIGSRWTHGGEVVNWSKAREVLSRGGNLYIKLWLGLPAKDATAGYRVYRTDTLMKIDFDSVQSAGYFFQVDMTEKVHRLGGRIVEVPISFHEREAGESKMSGSIVSEALIRATKLGVAHRGEQLKSLVTTVRERLTKK</sequence>
<keyword evidence="2" id="KW-0328">Glycosyltransferase</keyword>
<evidence type="ECO:0000313" key="5">
    <source>
        <dbReference type="EMBL" id="WFM82627.1"/>
    </source>
</evidence>
<dbReference type="Gene3D" id="3.90.550.10">
    <property type="entry name" value="Spore Coat Polysaccharide Biosynthesis Protein SpsA, Chain A"/>
    <property type="match status" value="1"/>
</dbReference>
<name>A0ABY8FVS4_9ACTO</name>
<dbReference type="RefSeq" id="WP_278012053.1">
    <property type="nucleotide sequence ID" value="NZ_CP121208.1"/>
</dbReference>
<evidence type="ECO:0000313" key="6">
    <source>
        <dbReference type="Proteomes" id="UP001215216"/>
    </source>
</evidence>